<dbReference type="InterPro" id="IPR004027">
    <property type="entry name" value="SEC_C_motif"/>
</dbReference>
<evidence type="ECO:0000259" key="3">
    <source>
        <dbReference type="Pfam" id="PF17775"/>
    </source>
</evidence>
<sequence>MALAYPPFKSCPCGSGRSYGHCCGPLHAGAPAPTPEALMRSRYAAYALGHAAYVLDTWHPDTRPASVDLRDGTRYLGLRVRRAAGDRVEFAAQLRLPDGERYTLREDSVFVQVDGRWLYLDGRAPAGADTSADAGADTGPA</sequence>
<protein>
    <recommendedName>
        <fullName evidence="2">UPF0225 protein CBQ26_06330</fullName>
    </recommendedName>
</protein>
<comment type="similarity">
    <text evidence="1 2">Belongs to the UPF0225 family.</text>
</comment>
<dbReference type="Pfam" id="PF17775">
    <property type="entry name" value="YchJ_M-like"/>
    <property type="match status" value="1"/>
</dbReference>
<dbReference type="EMBL" id="NHMK01000009">
    <property type="protein sequence ID" value="OWL97854.1"/>
    <property type="molecule type" value="Genomic_DNA"/>
</dbReference>
<dbReference type="OrthoDB" id="21421at2"/>
<dbReference type="InterPro" id="IPR048469">
    <property type="entry name" value="YchJ-like_M"/>
</dbReference>
<dbReference type="RefSeq" id="WP_088247655.1">
    <property type="nucleotide sequence ID" value="NZ_BNAM01000019.1"/>
</dbReference>
<keyword evidence="5" id="KW-1185">Reference proteome</keyword>
<dbReference type="PANTHER" id="PTHR33747">
    <property type="entry name" value="UPF0225 PROTEIN SCO1677"/>
    <property type="match status" value="1"/>
</dbReference>
<dbReference type="Pfam" id="PF02810">
    <property type="entry name" value="SEC-C"/>
    <property type="match status" value="1"/>
</dbReference>
<gene>
    <name evidence="4" type="ORF">CBQ26_06330</name>
</gene>
<proteinExistence type="inferred from homology"/>
<reference evidence="4 5" key="1">
    <citation type="submission" date="2017-05" db="EMBL/GenBank/DDBJ databases">
        <title>De novo genome assembly of Deniococcus indicus strain DR1.</title>
        <authorList>
            <person name="Chauhan D."/>
            <person name="Yennamalli R.M."/>
            <person name="Priyadarshini R."/>
        </authorList>
    </citation>
    <scope>NUCLEOTIDE SEQUENCE [LARGE SCALE GENOMIC DNA]</scope>
    <source>
        <strain evidence="4 5">DR1</strain>
    </source>
</reference>
<dbReference type="AlphaFoldDB" id="A0A246BQB8"/>
<name>A0A246BQB8_9DEIO</name>
<dbReference type="Gene3D" id="3.10.450.50">
    <property type="match status" value="1"/>
</dbReference>
<dbReference type="HAMAP" id="MF_00612">
    <property type="entry name" value="UPF0225"/>
    <property type="match status" value="1"/>
</dbReference>
<organism evidence="4 5">
    <name type="scientific">Deinococcus indicus</name>
    <dbReference type="NCBI Taxonomy" id="223556"/>
    <lineage>
        <taxon>Bacteria</taxon>
        <taxon>Thermotogati</taxon>
        <taxon>Deinococcota</taxon>
        <taxon>Deinococci</taxon>
        <taxon>Deinococcales</taxon>
        <taxon>Deinococcaceae</taxon>
        <taxon>Deinococcus</taxon>
    </lineage>
</organism>
<dbReference type="InterPro" id="IPR023006">
    <property type="entry name" value="YchJ-like"/>
</dbReference>
<dbReference type="InterPro" id="IPR032710">
    <property type="entry name" value="NTF2-like_dom_sf"/>
</dbReference>
<evidence type="ECO:0000256" key="1">
    <source>
        <dbReference type="ARBA" id="ARBA00010839"/>
    </source>
</evidence>
<dbReference type="SUPFAM" id="SSF54427">
    <property type="entry name" value="NTF2-like"/>
    <property type="match status" value="1"/>
</dbReference>
<evidence type="ECO:0000256" key="2">
    <source>
        <dbReference type="HAMAP-Rule" id="MF_00612"/>
    </source>
</evidence>
<dbReference type="Proteomes" id="UP000197208">
    <property type="component" value="Unassembled WGS sequence"/>
</dbReference>
<accession>A0A246BQB8</accession>
<feature type="domain" description="YchJ-like middle NTF2-like" evidence="3">
    <location>
        <begin position="34"/>
        <end position="122"/>
    </location>
</feature>
<evidence type="ECO:0000313" key="5">
    <source>
        <dbReference type="Proteomes" id="UP000197208"/>
    </source>
</evidence>
<comment type="caution">
    <text evidence="4">The sequence shown here is derived from an EMBL/GenBank/DDBJ whole genome shotgun (WGS) entry which is preliminary data.</text>
</comment>
<dbReference type="PANTHER" id="PTHR33747:SF1">
    <property type="entry name" value="ADENYLATE CYCLASE-ASSOCIATED CAP C-TERMINAL DOMAIN-CONTAINING PROTEIN"/>
    <property type="match status" value="1"/>
</dbReference>
<evidence type="ECO:0000313" key="4">
    <source>
        <dbReference type="EMBL" id="OWL97854.1"/>
    </source>
</evidence>